<dbReference type="InterPro" id="IPR005302">
    <property type="entry name" value="MoCF_Sase_C"/>
</dbReference>
<keyword evidence="3" id="KW-1185">Reference proteome</keyword>
<gene>
    <name evidence="2" type="ORF">N800_07970</name>
</gene>
<comment type="caution">
    <text evidence="2">The sequence shown here is derived from an EMBL/GenBank/DDBJ whole genome shotgun (WGS) entry which is preliminary data.</text>
</comment>
<dbReference type="STRING" id="1385517.N800_07970"/>
<dbReference type="SUPFAM" id="SSF141673">
    <property type="entry name" value="MOSC N-terminal domain-like"/>
    <property type="match status" value="1"/>
</dbReference>
<sequence length="266" mass="28838">MSMQLSGLYLYPVKSAAPMAVGQAVVEPRGLQYDRRWMVVDEVGKFLTGRQLPQLTLVRATPDATGLMLEAPGMPPLHVALGEASGTLPVTVWKSAVEAHVSGAAADAWLSSYLQRPVRLVYMDADVHRPVQSARALPGDEVSFADGHPLMLITQSALDALNARLAKPVSMLQFRPNLVVDGAPAHAEDDWTRVRIGEVVFDVAKACTRCVFTTVDPTRGERDPGGEPLRTLTRYRRTEEGVTFGQHLIPRSPGVVRVGDAVEPLA</sequence>
<proteinExistence type="predicted"/>
<dbReference type="SUPFAM" id="SSF50800">
    <property type="entry name" value="PK beta-barrel domain-like"/>
    <property type="match status" value="1"/>
</dbReference>
<dbReference type="InterPro" id="IPR011037">
    <property type="entry name" value="Pyrv_Knase-like_insert_dom_sf"/>
</dbReference>
<evidence type="ECO:0000259" key="1">
    <source>
        <dbReference type="PROSITE" id="PS51340"/>
    </source>
</evidence>
<dbReference type="GO" id="GO:0003824">
    <property type="term" value="F:catalytic activity"/>
    <property type="evidence" value="ECO:0007669"/>
    <property type="project" value="InterPro"/>
</dbReference>
<name>A0A0A0ET79_9GAMM</name>
<dbReference type="PANTHER" id="PTHR14237:SF19">
    <property type="entry name" value="MITOCHONDRIAL AMIDOXIME REDUCING COMPONENT 1"/>
    <property type="match status" value="1"/>
</dbReference>
<dbReference type="GO" id="GO:0030170">
    <property type="term" value="F:pyridoxal phosphate binding"/>
    <property type="evidence" value="ECO:0007669"/>
    <property type="project" value="InterPro"/>
</dbReference>
<accession>A0A0A0ET79</accession>
<dbReference type="PANTHER" id="PTHR14237">
    <property type="entry name" value="MOLYBDOPTERIN COFACTOR SULFURASE MOSC"/>
    <property type="match status" value="1"/>
</dbReference>
<dbReference type="eggNOG" id="COG3217">
    <property type="taxonomic scope" value="Bacteria"/>
</dbReference>
<evidence type="ECO:0000313" key="3">
    <source>
        <dbReference type="Proteomes" id="UP000029998"/>
    </source>
</evidence>
<reference evidence="2 3" key="1">
    <citation type="submission" date="2013-08" db="EMBL/GenBank/DDBJ databases">
        <title>Genome sequencing of Lysobacter.</title>
        <authorList>
            <person name="Zhang S."/>
            <person name="Wang G."/>
        </authorList>
    </citation>
    <scope>NUCLEOTIDE SEQUENCE [LARGE SCALE GENOMIC DNA]</scope>
    <source>
        <strain evidence="2 3">GH1-9</strain>
    </source>
</reference>
<dbReference type="PROSITE" id="PS51340">
    <property type="entry name" value="MOSC"/>
    <property type="match status" value="1"/>
</dbReference>
<protein>
    <submittedName>
        <fullName evidence="2">Sulfurase</fullName>
    </submittedName>
</protein>
<dbReference type="InterPro" id="IPR005303">
    <property type="entry name" value="MOCOS_middle"/>
</dbReference>
<dbReference type="OrthoDB" id="581532at2"/>
<organism evidence="2 3">
    <name type="scientific">Lysobacter daejeonensis GH1-9</name>
    <dbReference type="NCBI Taxonomy" id="1385517"/>
    <lineage>
        <taxon>Bacteria</taxon>
        <taxon>Pseudomonadati</taxon>
        <taxon>Pseudomonadota</taxon>
        <taxon>Gammaproteobacteria</taxon>
        <taxon>Lysobacterales</taxon>
        <taxon>Lysobacteraceae</taxon>
        <taxon>Aerolutibacter</taxon>
    </lineage>
</organism>
<dbReference type="AlphaFoldDB" id="A0A0A0ET79"/>
<dbReference type="EMBL" id="AVPU01000033">
    <property type="protein sequence ID" value="KGM53318.1"/>
    <property type="molecule type" value="Genomic_DNA"/>
</dbReference>
<dbReference type="Pfam" id="PF03476">
    <property type="entry name" value="MOSC_N"/>
    <property type="match status" value="1"/>
</dbReference>
<dbReference type="GO" id="GO:0030151">
    <property type="term" value="F:molybdenum ion binding"/>
    <property type="evidence" value="ECO:0007669"/>
    <property type="project" value="InterPro"/>
</dbReference>
<dbReference type="Proteomes" id="UP000029998">
    <property type="component" value="Unassembled WGS sequence"/>
</dbReference>
<evidence type="ECO:0000313" key="2">
    <source>
        <dbReference type="EMBL" id="KGM53318.1"/>
    </source>
</evidence>
<dbReference type="Pfam" id="PF03473">
    <property type="entry name" value="MOSC"/>
    <property type="match status" value="1"/>
</dbReference>
<feature type="domain" description="MOSC" evidence="1">
    <location>
        <begin position="124"/>
        <end position="265"/>
    </location>
</feature>